<name>A0A838A6S7_9PSEU</name>
<evidence type="ECO:0000256" key="2">
    <source>
        <dbReference type="SAM" id="Phobius"/>
    </source>
</evidence>
<feature type="compositionally biased region" description="Low complexity" evidence="1">
    <location>
        <begin position="108"/>
        <end position="117"/>
    </location>
</feature>
<keyword evidence="2" id="KW-0472">Membrane</keyword>
<feature type="compositionally biased region" description="Gly residues" evidence="1">
    <location>
        <begin position="132"/>
        <end position="141"/>
    </location>
</feature>
<reference evidence="3 4" key="1">
    <citation type="submission" date="2020-07" db="EMBL/GenBank/DDBJ databases">
        <title>Genome of Haloechinothrix sp.</title>
        <authorList>
            <person name="Tang S.-K."/>
            <person name="Yang L."/>
            <person name="Zhu W.-Y."/>
        </authorList>
    </citation>
    <scope>NUCLEOTIDE SEQUENCE [LARGE SCALE GENOMIC DNA]</scope>
    <source>
        <strain evidence="3 4">YIM 98757</strain>
    </source>
</reference>
<feature type="region of interest" description="Disordered" evidence="1">
    <location>
        <begin position="105"/>
        <end position="141"/>
    </location>
</feature>
<feature type="region of interest" description="Disordered" evidence="1">
    <location>
        <begin position="1"/>
        <end position="31"/>
    </location>
</feature>
<comment type="caution">
    <text evidence="3">The sequence shown here is derived from an EMBL/GenBank/DDBJ whole genome shotgun (WGS) entry which is preliminary data.</text>
</comment>
<dbReference type="RefSeq" id="WP_180891495.1">
    <property type="nucleotide sequence ID" value="NZ_JACCKD010000001.1"/>
</dbReference>
<dbReference type="Proteomes" id="UP000582974">
    <property type="component" value="Unassembled WGS sequence"/>
</dbReference>
<keyword evidence="2" id="KW-0812">Transmembrane</keyword>
<dbReference type="EMBL" id="JACCKD010000001">
    <property type="protein sequence ID" value="MBA0124665.1"/>
    <property type="molecule type" value="Genomic_DNA"/>
</dbReference>
<evidence type="ECO:0000313" key="4">
    <source>
        <dbReference type="Proteomes" id="UP000582974"/>
    </source>
</evidence>
<evidence type="ECO:0000256" key="1">
    <source>
        <dbReference type="SAM" id="MobiDB-lite"/>
    </source>
</evidence>
<gene>
    <name evidence="3" type="ORF">H0B56_03830</name>
</gene>
<keyword evidence="2" id="KW-1133">Transmembrane helix</keyword>
<organism evidence="3 4">
    <name type="scientific">Haloechinothrix aidingensis</name>
    <dbReference type="NCBI Taxonomy" id="2752311"/>
    <lineage>
        <taxon>Bacteria</taxon>
        <taxon>Bacillati</taxon>
        <taxon>Actinomycetota</taxon>
        <taxon>Actinomycetes</taxon>
        <taxon>Pseudonocardiales</taxon>
        <taxon>Pseudonocardiaceae</taxon>
        <taxon>Haloechinothrix</taxon>
    </lineage>
</organism>
<accession>A0A838A6S7</accession>
<proteinExistence type="predicted"/>
<dbReference type="AlphaFoldDB" id="A0A838A6S7"/>
<evidence type="ECO:0000313" key="3">
    <source>
        <dbReference type="EMBL" id="MBA0124665.1"/>
    </source>
</evidence>
<feature type="transmembrane region" description="Helical" evidence="2">
    <location>
        <begin position="68"/>
        <end position="98"/>
    </location>
</feature>
<protein>
    <submittedName>
        <fullName evidence="3">Uncharacterized protein</fullName>
    </submittedName>
</protein>
<sequence>MSKRTTSDTQEQTHVTARAATPAGIPAPRRDEAVPWQDLLAAEQRALTREATRMDRTVTWLGWHLPELAVLAVPTALAVLVSPWWAVASVLGVALWVARSARLRARARPTTNAAPEATEPDEAHTDADADGSGEGCGEVPA</sequence>
<keyword evidence="4" id="KW-1185">Reference proteome</keyword>